<gene>
    <name evidence="2" type="ORF">H8N03_22710</name>
</gene>
<dbReference type="Proteomes" id="UP000608513">
    <property type="component" value="Unassembled WGS sequence"/>
</dbReference>
<evidence type="ECO:0000256" key="1">
    <source>
        <dbReference type="SAM" id="Phobius"/>
    </source>
</evidence>
<keyword evidence="3" id="KW-1185">Reference proteome</keyword>
<keyword evidence="1" id="KW-0472">Membrane</keyword>
<feature type="transmembrane region" description="Helical" evidence="1">
    <location>
        <begin position="12"/>
        <end position="30"/>
    </location>
</feature>
<reference evidence="2" key="1">
    <citation type="submission" date="2020-08" db="EMBL/GenBank/DDBJ databases">
        <title>Ramlibacter sp. USB13 16S ribosomal RNA gene genome sequencing and assembly.</title>
        <authorList>
            <person name="Kang M."/>
        </authorList>
    </citation>
    <scope>NUCLEOTIDE SEQUENCE</scope>
    <source>
        <strain evidence="2">USB13</strain>
    </source>
</reference>
<keyword evidence="1" id="KW-1133">Transmembrane helix</keyword>
<proteinExistence type="predicted"/>
<comment type="caution">
    <text evidence="2">The sequence shown here is derived from an EMBL/GenBank/DDBJ whole genome shotgun (WGS) entry which is preliminary data.</text>
</comment>
<dbReference type="AlphaFoldDB" id="A0A923SD96"/>
<keyword evidence="1" id="KW-0812">Transmembrane</keyword>
<dbReference type="EMBL" id="JACORT010000012">
    <property type="protein sequence ID" value="MBC5785770.1"/>
    <property type="molecule type" value="Genomic_DNA"/>
</dbReference>
<evidence type="ECO:0000313" key="3">
    <source>
        <dbReference type="Proteomes" id="UP000608513"/>
    </source>
</evidence>
<dbReference type="RefSeq" id="WP_187078513.1">
    <property type="nucleotide sequence ID" value="NZ_JACORT010000012.1"/>
</dbReference>
<sequence>MDFFNSLTLDMKMLVVGIVGAALLAVFSGNRAAEKRYLLVLAVLAAAGVYRFHKTTGEEQRAAMAAKPAPTNVVKAAPKHVPLVSTSAK</sequence>
<accession>A0A923SD96</accession>
<name>A0A923SD96_9BURK</name>
<evidence type="ECO:0000313" key="2">
    <source>
        <dbReference type="EMBL" id="MBC5785770.1"/>
    </source>
</evidence>
<protein>
    <submittedName>
        <fullName evidence="2">Uncharacterized protein</fullName>
    </submittedName>
</protein>
<organism evidence="2 3">
    <name type="scientific">Ramlibacter cellulosilyticus</name>
    <dbReference type="NCBI Taxonomy" id="2764187"/>
    <lineage>
        <taxon>Bacteria</taxon>
        <taxon>Pseudomonadati</taxon>
        <taxon>Pseudomonadota</taxon>
        <taxon>Betaproteobacteria</taxon>
        <taxon>Burkholderiales</taxon>
        <taxon>Comamonadaceae</taxon>
        <taxon>Ramlibacter</taxon>
    </lineage>
</organism>